<evidence type="ECO:0000256" key="1">
    <source>
        <dbReference type="ARBA" id="ARBA00004050"/>
    </source>
</evidence>
<dbReference type="STRING" id="1261131.lam_779"/>
<dbReference type="InterPro" id="IPR000701">
    <property type="entry name" value="SuccDH_FuR_B_TM-su"/>
</dbReference>
<dbReference type="EMBL" id="CP006604">
    <property type="protein sequence ID" value="AHA28122.1"/>
    <property type="molecule type" value="Genomic_DNA"/>
</dbReference>
<dbReference type="KEGG" id="lar:lam_779"/>
<evidence type="ECO:0000313" key="14">
    <source>
        <dbReference type="EMBL" id="AHA28122.1"/>
    </source>
</evidence>
<accession>U6B8P8</accession>
<evidence type="ECO:0000256" key="4">
    <source>
        <dbReference type="ARBA" id="ARBA00020076"/>
    </source>
</evidence>
<evidence type="ECO:0000313" key="15">
    <source>
        <dbReference type="Proteomes" id="UP000017862"/>
    </source>
</evidence>
<gene>
    <name evidence="14" type="primary">sdhC</name>
    <name evidence="14" type="ORF">lam_779</name>
</gene>
<dbReference type="RefSeq" id="WP_007557297.1">
    <property type="nucleotide sequence ID" value="NC_022793.1"/>
</dbReference>
<dbReference type="InterPro" id="IPR014314">
    <property type="entry name" value="Succ_DH_cytb556"/>
</dbReference>
<reference evidence="14 15" key="1">
    <citation type="journal article" date="2014" name="Mol. Plant Microbe Interact.">
        <title>The complete genome sequence of Candidatus Liberibacter americanus, associated with citrus Huanglongbing.</title>
        <authorList>
            <person name="Wulff N.A."/>
            <person name="Zhang S."/>
            <person name="Setubal J.C."/>
            <person name="Almeida N.F."/>
            <person name="Martins E.C."/>
            <person name="Harakava R."/>
            <person name="Kumar D."/>
            <person name="Rangel L.T."/>
            <person name="Foissac X."/>
            <person name="Bove J."/>
            <person name="Gabriel D.W."/>
        </authorList>
    </citation>
    <scope>NUCLEOTIDE SEQUENCE [LARGE SCALE GENOMIC DNA]</scope>
    <source>
        <strain evidence="14 15">Sao Paulo</strain>
    </source>
</reference>
<dbReference type="Pfam" id="PF01127">
    <property type="entry name" value="Sdh_cyt"/>
    <property type="match status" value="1"/>
</dbReference>
<dbReference type="Proteomes" id="UP000017862">
    <property type="component" value="Chromosome"/>
</dbReference>
<dbReference type="CDD" id="cd03499">
    <property type="entry name" value="SQR_TypeC_SdhC"/>
    <property type="match status" value="1"/>
</dbReference>
<evidence type="ECO:0000256" key="2">
    <source>
        <dbReference type="ARBA" id="ARBA00004141"/>
    </source>
</evidence>
<protein>
    <recommendedName>
        <fullName evidence="4">Succinate dehydrogenase cytochrome b556 subunit</fullName>
    </recommendedName>
</protein>
<keyword evidence="6 13" id="KW-0812">Transmembrane</keyword>
<dbReference type="InterPro" id="IPR034804">
    <property type="entry name" value="SQR/QFR_C/D"/>
</dbReference>
<dbReference type="GO" id="GO:0016020">
    <property type="term" value="C:membrane"/>
    <property type="evidence" value="ECO:0007669"/>
    <property type="project" value="UniProtKB-SubCell"/>
</dbReference>
<feature type="transmembrane region" description="Helical" evidence="13">
    <location>
        <begin position="27"/>
        <end position="48"/>
    </location>
</feature>
<comment type="function">
    <text evidence="1">Membrane-anchoring subunit of succinate dehydrogenase (SDH).</text>
</comment>
<keyword evidence="7 12" id="KW-0479">Metal-binding</keyword>
<dbReference type="GO" id="GO:0006099">
    <property type="term" value="P:tricarboxylic acid cycle"/>
    <property type="evidence" value="ECO:0007669"/>
    <property type="project" value="InterPro"/>
</dbReference>
<keyword evidence="9 12" id="KW-0408">Iron</keyword>
<keyword evidence="15" id="KW-1185">Reference proteome</keyword>
<evidence type="ECO:0000256" key="13">
    <source>
        <dbReference type="SAM" id="Phobius"/>
    </source>
</evidence>
<dbReference type="PANTHER" id="PTHR10978">
    <property type="entry name" value="SUCCINATE DEHYDROGENASE CYTOCHROME B560 SUBUNIT"/>
    <property type="match status" value="1"/>
</dbReference>
<comment type="subunit">
    <text evidence="11">Part of an enzyme complex containing four subunits: a flavoprotein, an iron-sulfur protein, plus two membrane-anchoring proteins, SdhC and SdhD. The complex can form homotrimers.</text>
</comment>
<dbReference type="GO" id="GO:0009055">
    <property type="term" value="F:electron transfer activity"/>
    <property type="evidence" value="ECO:0007669"/>
    <property type="project" value="InterPro"/>
</dbReference>
<evidence type="ECO:0000256" key="6">
    <source>
        <dbReference type="ARBA" id="ARBA00022692"/>
    </source>
</evidence>
<evidence type="ECO:0000256" key="12">
    <source>
        <dbReference type="PIRSR" id="PIRSR000178-1"/>
    </source>
</evidence>
<dbReference type="AlphaFoldDB" id="U6B8P8"/>
<evidence type="ECO:0000256" key="10">
    <source>
        <dbReference type="ARBA" id="ARBA00023136"/>
    </source>
</evidence>
<dbReference type="eggNOG" id="COG2009">
    <property type="taxonomic scope" value="Bacteria"/>
</dbReference>
<evidence type="ECO:0000256" key="8">
    <source>
        <dbReference type="ARBA" id="ARBA00022989"/>
    </source>
</evidence>
<dbReference type="GO" id="GO:0046872">
    <property type="term" value="F:metal ion binding"/>
    <property type="evidence" value="ECO:0007669"/>
    <property type="project" value="UniProtKB-KW"/>
</dbReference>
<sequence>MSNKTNNRPLSPHLQIYKLIPTMLVSIVHRITGAFLYFGTTFFVLYFLSLAGGIDTFNTFKYYADNNLFEICLFLYTWSVIHHMLGGLRYLIWDAGLCFDKHLATKFAKINIFSSVLLVLIIWIIKNVYQDYMRILAL</sequence>
<dbReference type="InterPro" id="IPR018495">
    <property type="entry name" value="Succ_DH_cyt_bsu_CS"/>
</dbReference>
<evidence type="ECO:0000256" key="5">
    <source>
        <dbReference type="ARBA" id="ARBA00022617"/>
    </source>
</evidence>
<comment type="subcellular location">
    <subcellularLocation>
        <location evidence="2">Membrane</location>
        <topology evidence="2">Multi-pass membrane protein</topology>
    </subcellularLocation>
</comment>
<dbReference type="HOGENOM" id="CLU_094691_3_1_5"/>
<dbReference type="PIRSF" id="PIRSF000178">
    <property type="entry name" value="SDH_cyt_b560"/>
    <property type="match status" value="1"/>
</dbReference>
<keyword evidence="8 13" id="KW-1133">Transmembrane helix</keyword>
<evidence type="ECO:0000256" key="9">
    <source>
        <dbReference type="ARBA" id="ARBA00023004"/>
    </source>
</evidence>
<dbReference type="PATRIC" id="fig|1261131.3.peg.743"/>
<organism evidence="14 15">
    <name type="scientific">Candidatus Liberibacter americanus str. Sao Paulo</name>
    <dbReference type="NCBI Taxonomy" id="1261131"/>
    <lineage>
        <taxon>Bacteria</taxon>
        <taxon>Pseudomonadati</taxon>
        <taxon>Pseudomonadota</taxon>
        <taxon>Alphaproteobacteria</taxon>
        <taxon>Hyphomicrobiales</taxon>
        <taxon>Rhizobiaceae</taxon>
        <taxon>Liberibacter</taxon>
    </lineage>
</organism>
<dbReference type="PANTHER" id="PTHR10978:SF5">
    <property type="entry name" value="SUCCINATE DEHYDROGENASE CYTOCHROME B560 SUBUNIT, MITOCHONDRIAL"/>
    <property type="match status" value="1"/>
</dbReference>
<dbReference type="SUPFAM" id="SSF81343">
    <property type="entry name" value="Fumarate reductase respiratory complex transmembrane subunits"/>
    <property type="match status" value="1"/>
</dbReference>
<comment type="cofactor">
    <cofactor evidence="12">
        <name>heme</name>
        <dbReference type="ChEBI" id="CHEBI:30413"/>
    </cofactor>
    <text evidence="12">The heme is bound between the two transmembrane subunits.</text>
</comment>
<proteinExistence type="inferred from homology"/>
<keyword evidence="5 12" id="KW-0349">Heme</keyword>
<dbReference type="Gene3D" id="1.20.1300.10">
    <property type="entry name" value="Fumarate reductase/succinate dehydrogenase, transmembrane subunit"/>
    <property type="match status" value="1"/>
</dbReference>
<dbReference type="PROSITE" id="PS01000">
    <property type="entry name" value="SDH_CYT_1"/>
    <property type="match status" value="1"/>
</dbReference>
<dbReference type="NCBIfam" id="TIGR02970">
    <property type="entry name" value="succ_dehyd_cytB"/>
    <property type="match status" value="1"/>
</dbReference>
<feature type="binding site" description="axial binding residue" evidence="12">
    <location>
        <position position="83"/>
    </location>
    <ligand>
        <name>heme</name>
        <dbReference type="ChEBI" id="CHEBI:30413"/>
        <note>ligand shared with second transmembrane subunit</note>
    </ligand>
    <ligandPart>
        <name>Fe</name>
        <dbReference type="ChEBI" id="CHEBI:18248"/>
    </ligandPart>
</feature>
<evidence type="ECO:0000256" key="7">
    <source>
        <dbReference type="ARBA" id="ARBA00022723"/>
    </source>
</evidence>
<evidence type="ECO:0000256" key="11">
    <source>
        <dbReference type="ARBA" id="ARBA00025912"/>
    </source>
</evidence>
<feature type="transmembrane region" description="Helical" evidence="13">
    <location>
        <begin position="112"/>
        <end position="129"/>
    </location>
</feature>
<feature type="transmembrane region" description="Helical" evidence="13">
    <location>
        <begin position="68"/>
        <end position="92"/>
    </location>
</feature>
<comment type="similarity">
    <text evidence="3">Belongs to the cytochrome b560 family.</text>
</comment>
<evidence type="ECO:0000256" key="3">
    <source>
        <dbReference type="ARBA" id="ARBA00007244"/>
    </source>
</evidence>
<keyword evidence="10 13" id="KW-0472">Membrane</keyword>
<name>U6B8P8_9HYPH</name>